<dbReference type="EMBL" id="GBXM01047426">
    <property type="protein sequence ID" value="JAH61151.1"/>
    <property type="molecule type" value="Transcribed_RNA"/>
</dbReference>
<proteinExistence type="predicted"/>
<organism evidence="1">
    <name type="scientific">Anguilla anguilla</name>
    <name type="common">European freshwater eel</name>
    <name type="synonym">Muraena anguilla</name>
    <dbReference type="NCBI Taxonomy" id="7936"/>
    <lineage>
        <taxon>Eukaryota</taxon>
        <taxon>Metazoa</taxon>
        <taxon>Chordata</taxon>
        <taxon>Craniata</taxon>
        <taxon>Vertebrata</taxon>
        <taxon>Euteleostomi</taxon>
        <taxon>Actinopterygii</taxon>
        <taxon>Neopterygii</taxon>
        <taxon>Teleostei</taxon>
        <taxon>Anguilliformes</taxon>
        <taxon>Anguillidae</taxon>
        <taxon>Anguilla</taxon>
    </lineage>
</organism>
<protein>
    <submittedName>
        <fullName evidence="1">Uncharacterized protein</fullName>
    </submittedName>
</protein>
<reference evidence="1" key="1">
    <citation type="submission" date="2014-11" db="EMBL/GenBank/DDBJ databases">
        <authorList>
            <person name="Amaro Gonzalez C."/>
        </authorList>
    </citation>
    <scope>NUCLEOTIDE SEQUENCE</scope>
</reference>
<evidence type="ECO:0000313" key="1">
    <source>
        <dbReference type="EMBL" id="JAH61151.1"/>
    </source>
</evidence>
<dbReference type="AlphaFoldDB" id="A0A0E9U5P2"/>
<reference evidence="1" key="2">
    <citation type="journal article" date="2015" name="Fish Shellfish Immunol.">
        <title>Early steps in the European eel (Anguilla anguilla)-Vibrio vulnificus interaction in the gills: Role of the RtxA13 toxin.</title>
        <authorList>
            <person name="Callol A."/>
            <person name="Pajuelo D."/>
            <person name="Ebbesson L."/>
            <person name="Teles M."/>
            <person name="MacKenzie S."/>
            <person name="Amaro C."/>
        </authorList>
    </citation>
    <scope>NUCLEOTIDE SEQUENCE</scope>
</reference>
<accession>A0A0E9U5P2</accession>
<name>A0A0E9U5P2_ANGAN</name>
<sequence>MSYLFWVDWRLPRLLLRKGL</sequence>